<dbReference type="EMBL" id="JARKIF010000039">
    <property type="protein sequence ID" value="KAJ7609629.1"/>
    <property type="molecule type" value="Genomic_DNA"/>
</dbReference>
<gene>
    <name evidence="1" type="ORF">FB45DRAFT_1066734</name>
</gene>
<evidence type="ECO:0000313" key="1">
    <source>
        <dbReference type="EMBL" id="KAJ7609629.1"/>
    </source>
</evidence>
<name>A0AAD7B4H5_9AGAR</name>
<protein>
    <submittedName>
        <fullName evidence="1">Uncharacterized protein</fullName>
    </submittedName>
</protein>
<comment type="caution">
    <text evidence="1">The sequence shown here is derived from an EMBL/GenBank/DDBJ whole genome shotgun (WGS) entry which is preliminary data.</text>
</comment>
<sequence length="83" mass="9657">MSHPASHLPSPLIRYFPTSSLLVVSCGLPRALPLQGCLRGRSPARLDLKDDCRQMLRYYQTRERAFRLWFTFRIFAMADATWV</sequence>
<dbReference type="AlphaFoldDB" id="A0AAD7B4H5"/>
<accession>A0AAD7B4H5</accession>
<proteinExistence type="predicted"/>
<evidence type="ECO:0000313" key="2">
    <source>
        <dbReference type="Proteomes" id="UP001221142"/>
    </source>
</evidence>
<keyword evidence="2" id="KW-1185">Reference proteome</keyword>
<organism evidence="1 2">
    <name type="scientific">Roridomyces roridus</name>
    <dbReference type="NCBI Taxonomy" id="1738132"/>
    <lineage>
        <taxon>Eukaryota</taxon>
        <taxon>Fungi</taxon>
        <taxon>Dikarya</taxon>
        <taxon>Basidiomycota</taxon>
        <taxon>Agaricomycotina</taxon>
        <taxon>Agaricomycetes</taxon>
        <taxon>Agaricomycetidae</taxon>
        <taxon>Agaricales</taxon>
        <taxon>Marasmiineae</taxon>
        <taxon>Mycenaceae</taxon>
        <taxon>Roridomyces</taxon>
    </lineage>
</organism>
<dbReference type="Proteomes" id="UP001221142">
    <property type="component" value="Unassembled WGS sequence"/>
</dbReference>
<reference evidence="1" key="1">
    <citation type="submission" date="2023-03" db="EMBL/GenBank/DDBJ databases">
        <title>Massive genome expansion in bonnet fungi (Mycena s.s.) driven by repeated elements and novel gene families across ecological guilds.</title>
        <authorList>
            <consortium name="Lawrence Berkeley National Laboratory"/>
            <person name="Harder C.B."/>
            <person name="Miyauchi S."/>
            <person name="Viragh M."/>
            <person name="Kuo A."/>
            <person name="Thoen E."/>
            <person name="Andreopoulos B."/>
            <person name="Lu D."/>
            <person name="Skrede I."/>
            <person name="Drula E."/>
            <person name="Henrissat B."/>
            <person name="Morin E."/>
            <person name="Kohler A."/>
            <person name="Barry K."/>
            <person name="LaButti K."/>
            <person name="Morin E."/>
            <person name="Salamov A."/>
            <person name="Lipzen A."/>
            <person name="Mereny Z."/>
            <person name="Hegedus B."/>
            <person name="Baldrian P."/>
            <person name="Stursova M."/>
            <person name="Weitz H."/>
            <person name="Taylor A."/>
            <person name="Grigoriev I.V."/>
            <person name="Nagy L.G."/>
            <person name="Martin F."/>
            <person name="Kauserud H."/>
        </authorList>
    </citation>
    <scope>NUCLEOTIDE SEQUENCE</scope>
    <source>
        <strain evidence="1">9284</strain>
    </source>
</reference>